<dbReference type="EMBL" id="JBHSON010000072">
    <property type="protein sequence ID" value="MFC5751620.1"/>
    <property type="molecule type" value="Genomic_DNA"/>
</dbReference>
<dbReference type="Pfam" id="PF02771">
    <property type="entry name" value="Acyl-CoA_dh_N"/>
    <property type="match status" value="1"/>
</dbReference>
<evidence type="ECO:0000256" key="1">
    <source>
        <dbReference type="ARBA" id="ARBA00001974"/>
    </source>
</evidence>
<proteinExistence type="inferred from homology"/>
<gene>
    <name evidence="8" type="ORF">ACFPZN_38895</name>
</gene>
<dbReference type="PANTHER" id="PTHR43884">
    <property type="entry name" value="ACYL-COA DEHYDROGENASE"/>
    <property type="match status" value="1"/>
</dbReference>
<dbReference type="Gene3D" id="1.20.140.10">
    <property type="entry name" value="Butyryl-CoA Dehydrogenase, subunit A, domain 3"/>
    <property type="match status" value="1"/>
</dbReference>
<organism evidence="8 9">
    <name type="scientific">Actinomadura rugatobispora</name>
    <dbReference type="NCBI Taxonomy" id="1994"/>
    <lineage>
        <taxon>Bacteria</taxon>
        <taxon>Bacillati</taxon>
        <taxon>Actinomycetota</taxon>
        <taxon>Actinomycetes</taxon>
        <taxon>Streptosporangiales</taxon>
        <taxon>Thermomonosporaceae</taxon>
        <taxon>Actinomadura</taxon>
    </lineage>
</organism>
<dbReference type="RefSeq" id="WP_378287551.1">
    <property type="nucleotide sequence ID" value="NZ_JBHSON010000072.1"/>
</dbReference>
<dbReference type="InterPro" id="IPR013786">
    <property type="entry name" value="AcylCoA_DH/ox_N"/>
</dbReference>
<evidence type="ECO:0000313" key="8">
    <source>
        <dbReference type="EMBL" id="MFC5751620.1"/>
    </source>
</evidence>
<keyword evidence="5 8" id="KW-0560">Oxidoreductase</keyword>
<dbReference type="InterPro" id="IPR037069">
    <property type="entry name" value="AcylCoA_DH/ox_N_sf"/>
</dbReference>
<keyword evidence="3" id="KW-0285">Flavoprotein</keyword>
<protein>
    <submittedName>
        <fullName evidence="8">Acyl-CoA dehydrogenase family protein</fullName>
        <ecNumber evidence="8">1.-.-.-</ecNumber>
    </submittedName>
</protein>
<comment type="caution">
    <text evidence="8">The sequence shown here is derived from an EMBL/GenBank/DDBJ whole genome shotgun (WGS) entry which is preliminary data.</text>
</comment>
<dbReference type="InterPro" id="IPR009075">
    <property type="entry name" value="AcylCo_DH/oxidase_C"/>
</dbReference>
<evidence type="ECO:0000256" key="4">
    <source>
        <dbReference type="ARBA" id="ARBA00022827"/>
    </source>
</evidence>
<keyword evidence="9" id="KW-1185">Reference proteome</keyword>
<accession>A0ABW1ACZ4</accession>
<name>A0ABW1ACZ4_9ACTN</name>
<sequence length="358" mass="37489">MFHLTSEHLEFRDLTRKYFGAKVDPSAESAGAGEIRGWWRRADEELGLGASFLAEELGGLGLDFGFAAVLLEEAGRVLLDAPLLPVVVASQALRGVDAEVAARLITPGRSLGAALGGIDWTAPPPLRISGSGASSTVTGELGLVLYGQSLDVVLFPAVDAAGEVGVYAVETTADEYAASPITGVDLRREAARVRLDAAPVVKVSAPGDGAAQAGRIGDIAAIALALEQVGAGQAALEMAVDYARTRVQFGRAIGSFQAVKHRCAEMLVDVERARSAAYHGVTRVLAGEDLAEPAALAQATASEALDRIAYENVQVHGGIGFTWEHRAHLYARRATSTRALLGGPDLHRDRLVAALQRA</sequence>
<dbReference type="GO" id="GO:0016491">
    <property type="term" value="F:oxidoreductase activity"/>
    <property type="evidence" value="ECO:0007669"/>
    <property type="project" value="UniProtKB-KW"/>
</dbReference>
<dbReference type="Pfam" id="PF00441">
    <property type="entry name" value="Acyl-CoA_dh_1"/>
    <property type="match status" value="1"/>
</dbReference>
<reference evidence="9" key="1">
    <citation type="journal article" date="2019" name="Int. J. Syst. Evol. Microbiol.">
        <title>The Global Catalogue of Microorganisms (GCM) 10K type strain sequencing project: providing services to taxonomists for standard genome sequencing and annotation.</title>
        <authorList>
            <consortium name="The Broad Institute Genomics Platform"/>
            <consortium name="The Broad Institute Genome Sequencing Center for Infectious Disease"/>
            <person name="Wu L."/>
            <person name="Ma J."/>
        </authorList>
    </citation>
    <scope>NUCLEOTIDE SEQUENCE [LARGE SCALE GENOMIC DNA]</scope>
    <source>
        <strain evidence="9">KCTC 42087</strain>
    </source>
</reference>
<dbReference type="Gene3D" id="1.10.540.10">
    <property type="entry name" value="Acyl-CoA dehydrogenase/oxidase, N-terminal domain"/>
    <property type="match status" value="1"/>
</dbReference>
<dbReference type="PANTHER" id="PTHR43884:SF20">
    <property type="entry name" value="ACYL-COA DEHYDROGENASE FADE28"/>
    <property type="match status" value="1"/>
</dbReference>
<evidence type="ECO:0000313" key="9">
    <source>
        <dbReference type="Proteomes" id="UP001596074"/>
    </source>
</evidence>
<evidence type="ECO:0000259" key="7">
    <source>
        <dbReference type="Pfam" id="PF02771"/>
    </source>
</evidence>
<evidence type="ECO:0000256" key="3">
    <source>
        <dbReference type="ARBA" id="ARBA00022630"/>
    </source>
</evidence>
<keyword evidence="4" id="KW-0274">FAD</keyword>
<dbReference type="InterPro" id="IPR036250">
    <property type="entry name" value="AcylCo_DH-like_C"/>
</dbReference>
<comment type="similarity">
    <text evidence="2">Belongs to the acyl-CoA dehydrogenase family.</text>
</comment>
<evidence type="ECO:0000259" key="6">
    <source>
        <dbReference type="Pfam" id="PF00441"/>
    </source>
</evidence>
<dbReference type="SUPFAM" id="SSF47203">
    <property type="entry name" value="Acyl-CoA dehydrogenase C-terminal domain-like"/>
    <property type="match status" value="1"/>
</dbReference>
<evidence type="ECO:0000256" key="2">
    <source>
        <dbReference type="ARBA" id="ARBA00009347"/>
    </source>
</evidence>
<evidence type="ECO:0000256" key="5">
    <source>
        <dbReference type="ARBA" id="ARBA00023002"/>
    </source>
</evidence>
<dbReference type="InterPro" id="IPR009100">
    <property type="entry name" value="AcylCoA_DH/oxidase_NM_dom_sf"/>
</dbReference>
<dbReference type="EC" id="1.-.-.-" evidence="8"/>
<feature type="domain" description="Acyl-CoA dehydrogenase/oxidase C-terminal" evidence="6">
    <location>
        <begin position="216"/>
        <end position="354"/>
    </location>
</feature>
<comment type="cofactor">
    <cofactor evidence="1">
        <name>FAD</name>
        <dbReference type="ChEBI" id="CHEBI:57692"/>
    </cofactor>
</comment>
<feature type="domain" description="Acyl-CoA dehydrogenase/oxidase N-terminal" evidence="7">
    <location>
        <begin position="5"/>
        <end position="83"/>
    </location>
</feature>
<dbReference type="SUPFAM" id="SSF56645">
    <property type="entry name" value="Acyl-CoA dehydrogenase NM domain-like"/>
    <property type="match status" value="1"/>
</dbReference>
<dbReference type="Proteomes" id="UP001596074">
    <property type="component" value="Unassembled WGS sequence"/>
</dbReference>